<evidence type="ECO:0000256" key="6">
    <source>
        <dbReference type="ARBA" id="ARBA00035157"/>
    </source>
</evidence>
<organism evidence="7">
    <name type="scientific">Cladonia subtenuis</name>
    <dbReference type="NCBI Taxonomy" id="195789"/>
    <lineage>
        <taxon>Eukaryota</taxon>
        <taxon>Fungi</taxon>
        <taxon>Dikarya</taxon>
        <taxon>Ascomycota</taxon>
        <taxon>Pezizomycotina</taxon>
        <taxon>Lecanoromycetes</taxon>
        <taxon>OSLEUM clade</taxon>
        <taxon>Lecanoromycetidae</taxon>
        <taxon>Lecanorales</taxon>
        <taxon>Lecanorineae</taxon>
        <taxon>Cladoniaceae</taxon>
        <taxon>Cladonia</taxon>
    </lineage>
</organism>
<accession>A0A385GNM4</accession>
<comment type="subcellular location">
    <subcellularLocation>
        <location evidence="1">Mitochondrion</location>
    </subcellularLocation>
</comment>
<gene>
    <name evidence="7" type="primary">rps3</name>
</gene>
<evidence type="ECO:0000256" key="2">
    <source>
        <dbReference type="ARBA" id="ARBA00010761"/>
    </source>
</evidence>
<keyword evidence="3 7" id="KW-0689">Ribosomal protein</keyword>
<dbReference type="Pfam" id="PF05316">
    <property type="entry name" value="VAR1"/>
    <property type="match status" value="1"/>
</dbReference>
<evidence type="ECO:0000256" key="1">
    <source>
        <dbReference type="ARBA" id="ARBA00004173"/>
    </source>
</evidence>
<dbReference type="GO" id="GO:0005739">
    <property type="term" value="C:mitochondrion"/>
    <property type="evidence" value="ECO:0007669"/>
    <property type="project" value="UniProtKB-SubCell"/>
</dbReference>
<dbReference type="GO" id="GO:0005840">
    <property type="term" value="C:ribosome"/>
    <property type="evidence" value="ECO:0007669"/>
    <property type="project" value="UniProtKB-KW"/>
</dbReference>
<comment type="similarity">
    <text evidence="2">Belongs to the universal ribosomal protein uS3 family.</text>
</comment>
<name>A0A385GNM4_9LECA</name>
<keyword evidence="5" id="KW-0687">Ribonucleoprotein</keyword>
<evidence type="ECO:0000313" key="7">
    <source>
        <dbReference type="EMBL" id="AXX76244.1"/>
    </source>
</evidence>
<sequence>MTRQSVGNGLLLFYNHLSKVNKNKRSLVNKAQYTTDACKRLERQSSKKYKLSKRLTNMKANNYIGKPRHFSPLSNEWYNSIYTFNMNLLKILPTLNKILLRIVKSYFNFYSRKLEKNIKSRRLRIKARRLSINKILTSKPQLKHTNDQIIITLYTYNRQKIYYLNKLKKIASLDSFYKNYAAKCLREEILSVYIKQLIYFNKSKFDQRYIMPLVDLVKKIYNKNIKFNIVDLKYIYLNSYIFSETLLTKLKNRKNNILKVLDKSLWLFTVPDMDKLAVYNDIYTREKRLQNIKANSFTKVFKNIKNVDVTGIRIEAAGRLTKRNTAAKSVSKLRYTGNIKDMDSSYKGLSSVTLRGFAKSNLQHTKSESYIRIGSYGMKVWISSFLSKRIYLLLISIYLFHI</sequence>
<evidence type="ECO:0000256" key="5">
    <source>
        <dbReference type="ARBA" id="ARBA00023274"/>
    </source>
</evidence>
<dbReference type="GO" id="GO:0006412">
    <property type="term" value="P:translation"/>
    <property type="evidence" value="ECO:0007669"/>
    <property type="project" value="InterPro"/>
</dbReference>
<dbReference type="GO" id="GO:0003735">
    <property type="term" value="F:structural constituent of ribosome"/>
    <property type="evidence" value="ECO:0007669"/>
    <property type="project" value="InterPro"/>
</dbReference>
<protein>
    <recommendedName>
        <fullName evidence="6">Small ribosomal subunit protein uS3m</fullName>
    </recommendedName>
</protein>
<reference evidence="7" key="1">
    <citation type="journal article" date="2018" name="Mitochondrial DNA Part B Resour">
        <title>Genomic insights into the mitochondria of 11 eastern North American species of Cladonia.</title>
        <authorList>
            <person name="Brigham L.M."/>
            <person name="Allende L.M."/>
            <person name="Shipley B.R."/>
            <person name="Boyd K.C."/>
            <person name="Higgins T.J."/>
            <person name="Kelly N."/>
            <person name="Anderson Stewart C.R."/>
            <person name="Keepers K.G."/>
            <person name="Pogoda C.S."/>
            <person name="Lendemer J.C."/>
            <person name="Tripp E.A."/>
            <person name="Kane N.C."/>
        </authorList>
    </citation>
    <scope>NUCLEOTIDE SEQUENCE</scope>
</reference>
<dbReference type="RefSeq" id="YP_009529225.1">
    <property type="nucleotide sequence ID" value="NC_039722.1"/>
</dbReference>
<dbReference type="InterPro" id="IPR036419">
    <property type="entry name" value="Ribosomal_S3_C_sf"/>
</dbReference>
<dbReference type="GeneID" id="38329181"/>
<dbReference type="Gene3D" id="3.30.1140.32">
    <property type="entry name" value="Ribosomal protein S3, C-terminal domain"/>
    <property type="match status" value="1"/>
</dbReference>
<dbReference type="GO" id="GO:1990904">
    <property type="term" value="C:ribonucleoprotein complex"/>
    <property type="evidence" value="ECO:0007669"/>
    <property type="project" value="UniProtKB-KW"/>
</dbReference>
<evidence type="ECO:0000256" key="3">
    <source>
        <dbReference type="ARBA" id="ARBA00022980"/>
    </source>
</evidence>
<dbReference type="EMBL" id="MG949117">
    <property type="protein sequence ID" value="AXX76244.1"/>
    <property type="molecule type" value="Genomic_DNA"/>
</dbReference>
<dbReference type="InterPro" id="IPR007980">
    <property type="entry name" value="Ribosomal_uS3m_fun"/>
</dbReference>
<proteinExistence type="inferred from homology"/>
<evidence type="ECO:0000256" key="4">
    <source>
        <dbReference type="ARBA" id="ARBA00023128"/>
    </source>
</evidence>
<geneLocation type="mitochondrion" evidence="7"/>
<dbReference type="AlphaFoldDB" id="A0A385GNM4"/>
<keyword evidence="4 7" id="KW-0496">Mitochondrion</keyword>